<comment type="caution">
    <text evidence="17">The sequence shown here is derived from an EMBL/GenBank/DDBJ whole genome shotgun (WGS) entry which is preliminary data.</text>
</comment>
<keyword evidence="5" id="KW-0540">Nuclease</keyword>
<feature type="coiled-coil region" evidence="14">
    <location>
        <begin position="811"/>
        <end position="838"/>
    </location>
</feature>
<reference evidence="17 18" key="1">
    <citation type="submission" date="2017-11" db="EMBL/GenBank/DDBJ databases">
        <title>Genome-resolved metagenomics identifies genetic mobility, metabolic interactions, and unexpected diversity in perchlorate-reducing communities.</title>
        <authorList>
            <person name="Barnum T.P."/>
            <person name="Figueroa I.A."/>
            <person name="Carlstrom C.I."/>
            <person name="Lucas L.N."/>
            <person name="Engelbrektson A.L."/>
            <person name="Coates J.D."/>
        </authorList>
    </citation>
    <scope>NUCLEOTIDE SEQUENCE [LARGE SCALE GENOMIC DNA]</scope>
    <source>
        <strain evidence="17">BM301</strain>
    </source>
</reference>
<dbReference type="PANTHER" id="PTHR32114:SF2">
    <property type="entry name" value="ABC TRANSPORTER ABCH.3"/>
    <property type="match status" value="1"/>
</dbReference>
<feature type="coiled-coil region" evidence="14">
    <location>
        <begin position="533"/>
        <end position="655"/>
    </location>
</feature>
<keyword evidence="7" id="KW-0255">Endonuclease</keyword>
<dbReference type="GO" id="GO:0016887">
    <property type="term" value="F:ATP hydrolysis activity"/>
    <property type="evidence" value="ECO:0007669"/>
    <property type="project" value="InterPro"/>
</dbReference>
<evidence type="ECO:0000256" key="12">
    <source>
        <dbReference type="ARBA" id="ARBA00023172"/>
    </source>
</evidence>
<dbReference type="AlphaFoldDB" id="A0A2N6D140"/>
<evidence type="ECO:0000259" key="16">
    <source>
        <dbReference type="Pfam" id="PF13476"/>
    </source>
</evidence>
<gene>
    <name evidence="17" type="ORF">C0630_00415</name>
</gene>
<dbReference type="Pfam" id="PF13476">
    <property type="entry name" value="AAA_23"/>
    <property type="match status" value="1"/>
</dbReference>
<dbReference type="SUPFAM" id="SSF52540">
    <property type="entry name" value="P-loop containing nucleoside triphosphate hydrolases"/>
    <property type="match status" value="1"/>
</dbReference>
<evidence type="ECO:0000256" key="3">
    <source>
        <dbReference type="ARBA" id="ARBA00013368"/>
    </source>
</evidence>
<keyword evidence="8" id="KW-0378">Hydrolase</keyword>
<dbReference type="Gene3D" id="3.40.50.300">
    <property type="entry name" value="P-loop containing nucleotide triphosphate hydrolases"/>
    <property type="match status" value="2"/>
</dbReference>
<accession>A0A2N6D140</accession>
<comment type="similarity">
    <text evidence="1">Belongs to the SMC family. SbcC subfamily.</text>
</comment>
<name>A0A2N6D140_9GAMM</name>
<keyword evidence="4" id="KW-0235">DNA replication</keyword>
<dbReference type="GO" id="GO:0006310">
    <property type="term" value="P:DNA recombination"/>
    <property type="evidence" value="ECO:0007669"/>
    <property type="project" value="UniProtKB-KW"/>
</dbReference>
<feature type="region of interest" description="Disordered" evidence="15">
    <location>
        <begin position="314"/>
        <end position="340"/>
    </location>
</feature>
<evidence type="ECO:0000256" key="5">
    <source>
        <dbReference type="ARBA" id="ARBA00022722"/>
    </source>
</evidence>
<evidence type="ECO:0000313" key="18">
    <source>
        <dbReference type="Proteomes" id="UP000235015"/>
    </source>
</evidence>
<evidence type="ECO:0000256" key="8">
    <source>
        <dbReference type="ARBA" id="ARBA00022801"/>
    </source>
</evidence>
<feature type="coiled-coil region" evidence="14">
    <location>
        <begin position="380"/>
        <end position="432"/>
    </location>
</feature>
<dbReference type="GO" id="GO:0004519">
    <property type="term" value="F:endonuclease activity"/>
    <property type="evidence" value="ECO:0007669"/>
    <property type="project" value="UniProtKB-KW"/>
</dbReference>
<keyword evidence="9" id="KW-0269">Exonuclease</keyword>
<dbReference type="PANTHER" id="PTHR32114">
    <property type="entry name" value="ABC TRANSPORTER ABCH.3"/>
    <property type="match status" value="1"/>
</dbReference>
<dbReference type="InterPro" id="IPR038729">
    <property type="entry name" value="Rad50/SbcC_AAA"/>
</dbReference>
<comment type="function">
    <text evidence="13">SbcCD cleaves DNA hairpin structures. These structures can inhibit DNA replication and are intermediates in certain DNA recombination reactions. The complex acts as a 3'-&gt;5' double strand exonuclease that can open hairpins. It also has a 5' single-strand endonuclease activity.</text>
</comment>
<evidence type="ECO:0000256" key="4">
    <source>
        <dbReference type="ARBA" id="ARBA00022705"/>
    </source>
</evidence>
<evidence type="ECO:0000313" key="17">
    <source>
        <dbReference type="EMBL" id="PLX63411.1"/>
    </source>
</evidence>
<dbReference type="STRING" id="1111735.GCA_000428045_03495"/>
<feature type="domain" description="Rad50/SbcC-type AAA" evidence="16">
    <location>
        <begin position="5"/>
        <end position="241"/>
    </location>
</feature>
<organism evidence="17 18">
    <name type="scientific">Sedimenticola selenatireducens</name>
    <dbReference type="NCBI Taxonomy" id="191960"/>
    <lineage>
        <taxon>Bacteria</taxon>
        <taxon>Pseudomonadati</taxon>
        <taxon>Pseudomonadota</taxon>
        <taxon>Gammaproteobacteria</taxon>
        <taxon>Chromatiales</taxon>
        <taxon>Sedimenticolaceae</taxon>
        <taxon>Sedimenticola</taxon>
    </lineage>
</organism>
<protein>
    <recommendedName>
        <fullName evidence="3">Nuclease SbcCD subunit C</fullName>
    </recommendedName>
</protein>
<evidence type="ECO:0000256" key="1">
    <source>
        <dbReference type="ARBA" id="ARBA00006930"/>
    </source>
</evidence>
<dbReference type="EMBL" id="PKUN01000001">
    <property type="protein sequence ID" value="PLX63411.1"/>
    <property type="molecule type" value="Genomic_DNA"/>
</dbReference>
<dbReference type="GO" id="GO:0005524">
    <property type="term" value="F:ATP binding"/>
    <property type="evidence" value="ECO:0007669"/>
    <property type="project" value="UniProtKB-KW"/>
</dbReference>
<keyword evidence="6" id="KW-0547">Nucleotide-binding</keyword>
<keyword evidence="10" id="KW-0067">ATP-binding</keyword>
<evidence type="ECO:0000256" key="14">
    <source>
        <dbReference type="SAM" id="Coils"/>
    </source>
</evidence>
<dbReference type="GO" id="GO:0006302">
    <property type="term" value="P:double-strand break repair"/>
    <property type="evidence" value="ECO:0007669"/>
    <property type="project" value="InterPro"/>
</dbReference>
<evidence type="ECO:0000256" key="10">
    <source>
        <dbReference type="ARBA" id="ARBA00022840"/>
    </source>
</evidence>
<proteinExistence type="inferred from homology"/>
<evidence type="ECO:0000256" key="7">
    <source>
        <dbReference type="ARBA" id="ARBA00022759"/>
    </source>
</evidence>
<dbReference type="GO" id="GO:0006260">
    <property type="term" value="P:DNA replication"/>
    <property type="evidence" value="ECO:0007669"/>
    <property type="project" value="UniProtKB-KW"/>
</dbReference>
<dbReference type="Proteomes" id="UP000235015">
    <property type="component" value="Unassembled WGS sequence"/>
</dbReference>
<dbReference type="GO" id="GO:0004527">
    <property type="term" value="F:exonuclease activity"/>
    <property type="evidence" value="ECO:0007669"/>
    <property type="project" value="UniProtKB-KW"/>
</dbReference>
<evidence type="ECO:0000256" key="13">
    <source>
        <dbReference type="ARBA" id="ARBA00055999"/>
    </source>
</evidence>
<keyword evidence="11 14" id="KW-0175">Coiled coil</keyword>
<dbReference type="RefSeq" id="WP_273437175.1">
    <property type="nucleotide sequence ID" value="NZ_PKUN01000001.1"/>
</dbReference>
<dbReference type="Pfam" id="PF13558">
    <property type="entry name" value="SbcC_Walker_B"/>
    <property type="match status" value="1"/>
</dbReference>
<sequence>MRPLSLTMCAFGPFQASETIPFERLGEHPLFLINGPTGSGKTTILDAICFALYGRTTGDEREGSQMRCDYAADDTLTEVIFSFELAGRGYRIRRVPEQQRPKARGEGTTTQSTEAQLWAIDPDGSERLLVPSKVSEATREIEQLTGLSVEQFRQVMVLPQGKFRELLLAESRQREEIFSQLFQTRTYRQLEERLKAQSAGIRREVEKGRQIQQGILQGIGLETAAQLDEALQALQPELEQAQARQRVAESQHAEAVQALQQARHLQDGFARLAKLQQQQAGLELRQDEIKLMQQRLQRAEQAGRLKPLFDRRSTAREAMQEARQKQQQAGQAREKARQALTDAEAVLKQSEPLSETLDQQKRQLATLQGYQQRAVRLVHAVKQLKTAEAAEQEVLAAQQKVQAELRQILQQREQFQHELSQQQAQLNQLHDAPLRLKQISDQLRDKTTLDSWLQQRERQRQALDQAGQAGKRLAAELQDQADACKRVELAWHQGQAALLARELQVDQPCPVCGSREHPAPAGFAGDLPGQSTLEQARQAVQAAQERLNVARDDYTRKKSEIASLDDRIGELTQQLGEVKDASLQELQQQQQALQQAVEKQASIRQNLQSLDTRDGEQKLNEEKRRNHLEQLNAQVMAQRSAAATASSELKSAEQELPADYREPGVLDRAIRETGMEVERLDRAIGSARSGYHQASSTHASAKATCQSAEESRMAAQAAAQQAERQWSEALKISPIADEAGFLEALLSEDEWSRLQQTVRDYEQMVQQTSGALQQQQVALEGHAAPDIPGLERQLASVTETRAAADQVWRQLDKRQGQLQDARETLQQSERQCVELEQQYALIGTLSDVANGQTGDKVSLQRFVLSVLLDDVLVEASRRLQLMSKGRYQLLRKSERAKGNRASGLELEVEDAYTGKCRPVATLSGGESFLAALSLALGLSDVVQAYSGGIRLDTLFIDEGFGSLDPESLDLAIRALIDLQSSGRMIGVISHVAELKEQMPLRLDIDSSREGSRIKLVTL</sequence>
<feature type="coiled-coil region" evidence="14">
    <location>
        <begin position="224"/>
        <end position="258"/>
    </location>
</feature>
<evidence type="ECO:0000256" key="9">
    <source>
        <dbReference type="ARBA" id="ARBA00022839"/>
    </source>
</evidence>
<comment type="subunit">
    <text evidence="2">Heterodimer of SbcC and SbcD.</text>
</comment>
<evidence type="ECO:0000256" key="15">
    <source>
        <dbReference type="SAM" id="MobiDB-lite"/>
    </source>
</evidence>
<evidence type="ECO:0000256" key="2">
    <source>
        <dbReference type="ARBA" id="ARBA00011322"/>
    </source>
</evidence>
<evidence type="ECO:0000256" key="6">
    <source>
        <dbReference type="ARBA" id="ARBA00022741"/>
    </source>
</evidence>
<keyword evidence="12" id="KW-0233">DNA recombination</keyword>
<dbReference type="FunFam" id="3.40.50.300:FF:001446">
    <property type="entry name" value="DsDNA exonuclease SbcC"/>
    <property type="match status" value="1"/>
</dbReference>
<feature type="compositionally biased region" description="Basic and acidic residues" evidence="15">
    <location>
        <begin position="314"/>
        <end position="324"/>
    </location>
</feature>
<dbReference type="InterPro" id="IPR027417">
    <property type="entry name" value="P-loop_NTPase"/>
</dbReference>
<evidence type="ECO:0000256" key="11">
    <source>
        <dbReference type="ARBA" id="ARBA00023054"/>
    </source>
</evidence>